<dbReference type="AlphaFoldDB" id="A0A812IN17"/>
<dbReference type="EMBL" id="CAJNDS010000312">
    <property type="protein sequence ID" value="CAE7042150.1"/>
    <property type="molecule type" value="Genomic_DNA"/>
</dbReference>
<evidence type="ECO:0000313" key="2">
    <source>
        <dbReference type="Proteomes" id="UP000604046"/>
    </source>
</evidence>
<evidence type="ECO:0000313" key="1">
    <source>
        <dbReference type="EMBL" id="CAE7042150.1"/>
    </source>
</evidence>
<accession>A0A812IN17</accession>
<name>A0A812IN17_9DINO</name>
<protein>
    <submittedName>
        <fullName evidence="1">Uncharacterized protein</fullName>
    </submittedName>
</protein>
<organism evidence="1 2">
    <name type="scientific">Symbiodinium natans</name>
    <dbReference type="NCBI Taxonomy" id="878477"/>
    <lineage>
        <taxon>Eukaryota</taxon>
        <taxon>Sar</taxon>
        <taxon>Alveolata</taxon>
        <taxon>Dinophyceae</taxon>
        <taxon>Suessiales</taxon>
        <taxon>Symbiodiniaceae</taxon>
        <taxon>Symbiodinium</taxon>
    </lineage>
</organism>
<proteinExistence type="predicted"/>
<gene>
    <name evidence="1" type="ORF">SNAT2548_LOCUS4984</name>
</gene>
<sequence length="137" mass="15532">MAYLSMCPLHQDGVGALKLRASAEADQPAGVWILPERAVPTSMGPFTRSAEWRTTTLKPHTLPHFFAPPSLRRREGRENMFEEVGLFCRCGLWFSRLLQHVIDRPPRVYRSVQAQRDCTHVVEKGHLAEVVRRGAGQ</sequence>
<dbReference type="Proteomes" id="UP000604046">
    <property type="component" value="Unassembled WGS sequence"/>
</dbReference>
<comment type="caution">
    <text evidence="1">The sequence shown here is derived from an EMBL/GenBank/DDBJ whole genome shotgun (WGS) entry which is preliminary data.</text>
</comment>
<reference evidence="1" key="1">
    <citation type="submission" date="2021-02" db="EMBL/GenBank/DDBJ databases">
        <authorList>
            <person name="Dougan E. K."/>
            <person name="Rhodes N."/>
            <person name="Thang M."/>
            <person name="Chan C."/>
        </authorList>
    </citation>
    <scope>NUCLEOTIDE SEQUENCE</scope>
</reference>
<keyword evidence="2" id="KW-1185">Reference proteome</keyword>